<feature type="region of interest" description="Disordered" evidence="1">
    <location>
        <begin position="205"/>
        <end position="227"/>
    </location>
</feature>
<accession>A0A1Y1HSD9</accession>
<organism evidence="2 3">
    <name type="scientific">Klebsormidium nitens</name>
    <name type="common">Green alga</name>
    <name type="synonym">Ulothrix nitens</name>
    <dbReference type="NCBI Taxonomy" id="105231"/>
    <lineage>
        <taxon>Eukaryota</taxon>
        <taxon>Viridiplantae</taxon>
        <taxon>Streptophyta</taxon>
        <taxon>Klebsormidiophyceae</taxon>
        <taxon>Klebsormidiales</taxon>
        <taxon>Klebsormidiaceae</taxon>
        <taxon>Klebsormidium</taxon>
    </lineage>
</organism>
<reference evidence="2 3" key="1">
    <citation type="journal article" date="2014" name="Nat. Commun.">
        <title>Klebsormidium flaccidum genome reveals primary factors for plant terrestrial adaptation.</title>
        <authorList>
            <person name="Hori K."/>
            <person name="Maruyama F."/>
            <person name="Fujisawa T."/>
            <person name="Togashi T."/>
            <person name="Yamamoto N."/>
            <person name="Seo M."/>
            <person name="Sato S."/>
            <person name="Yamada T."/>
            <person name="Mori H."/>
            <person name="Tajima N."/>
            <person name="Moriyama T."/>
            <person name="Ikeuchi M."/>
            <person name="Watanabe M."/>
            <person name="Wada H."/>
            <person name="Kobayashi K."/>
            <person name="Saito M."/>
            <person name="Masuda T."/>
            <person name="Sasaki-Sekimoto Y."/>
            <person name="Mashiguchi K."/>
            <person name="Awai K."/>
            <person name="Shimojima M."/>
            <person name="Masuda S."/>
            <person name="Iwai M."/>
            <person name="Nobusawa T."/>
            <person name="Narise T."/>
            <person name="Kondo S."/>
            <person name="Saito H."/>
            <person name="Sato R."/>
            <person name="Murakawa M."/>
            <person name="Ihara Y."/>
            <person name="Oshima-Yamada Y."/>
            <person name="Ohtaka K."/>
            <person name="Satoh M."/>
            <person name="Sonobe K."/>
            <person name="Ishii M."/>
            <person name="Ohtani R."/>
            <person name="Kanamori-Sato M."/>
            <person name="Honoki R."/>
            <person name="Miyazaki D."/>
            <person name="Mochizuki H."/>
            <person name="Umetsu J."/>
            <person name="Higashi K."/>
            <person name="Shibata D."/>
            <person name="Kamiya Y."/>
            <person name="Sato N."/>
            <person name="Nakamura Y."/>
            <person name="Tabata S."/>
            <person name="Ida S."/>
            <person name="Kurokawa K."/>
            <person name="Ohta H."/>
        </authorList>
    </citation>
    <scope>NUCLEOTIDE SEQUENCE [LARGE SCALE GENOMIC DNA]</scope>
    <source>
        <strain evidence="2 3">NIES-2285</strain>
    </source>
</reference>
<dbReference type="Proteomes" id="UP000054558">
    <property type="component" value="Unassembled WGS sequence"/>
</dbReference>
<evidence type="ECO:0000313" key="2">
    <source>
        <dbReference type="EMBL" id="GAQ80099.1"/>
    </source>
</evidence>
<dbReference type="AlphaFoldDB" id="A0A1Y1HSD9"/>
<protein>
    <submittedName>
        <fullName evidence="2">Uncharacterized protein</fullName>
    </submittedName>
</protein>
<dbReference type="EMBL" id="DF236995">
    <property type="protein sequence ID" value="GAQ80099.1"/>
    <property type="molecule type" value="Genomic_DNA"/>
</dbReference>
<evidence type="ECO:0000313" key="3">
    <source>
        <dbReference type="Proteomes" id="UP000054558"/>
    </source>
</evidence>
<gene>
    <name evidence="2" type="ORF">KFL_000460090</name>
</gene>
<sequence length="354" mass="38573">MDPTAKSCGALDTAKKLRTFLDALKTFCVQNRGGFQRRCDFFDDLGCADIPGLMQFLDLLGATYNKSSGAPRGFCKLVCNLMIGWADSGDRQALDGNELEAAMLSKWAACGRPRLIPEALMRPEYKAAMDYAADYLLGSDLGAKAISSGLRLSKVLTGMYAIQIYLHTRDPFVERVEEDLADVMVEDLTTLDLPEGWRDILQQESAAATPKQKPASNTSAPSLRPPSVRAALRAEKWRARTFSTRDDDVPTCRDCDKLFASEASLANHKQYRCPTPAKDRGSSRNEKSETSAVDVDPDEDPTVRKKAKSGVSEGIPAEARRSPEDDVAADVAQALKAMLAKGIKAGARLLTEEG</sequence>
<feature type="region of interest" description="Disordered" evidence="1">
    <location>
        <begin position="270"/>
        <end position="326"/>
    </location>
</feature>
<proteinExistence type="predicted"/>
<evidence type="ECO:0000256" key="1">
    <source>
        <dbReference type="SAM" id="MobiDB-lite"/>
    </source>
</evidence>
<feature type="compositionally biased region" description="Basic and acidic residues" evidence="1">
    <location>
        <begin position="277"/>
        <end position="289"/>
    </location>
</feature>
<name>A0A1Y1HSD9_KLENI</name>
<keyword evidence="3" id="KW-1185">Reference proteome</keyword>